<organism evidence="1">
    <name type="scientific">Anguilla anguilla</name>
    <name type="common">European freshwater eel</name>
    <name type="synonym">Muraena anguilla</name>
    <dbReference type="NCBI Taxonomy" id="7936"/>
    <lineage>
        <taxon>Eukaryota</taxon>
        <taxon>Metazoa</taxon>
        <taxon>Chordata</taxon>
        <taxon>Craniata</taxon>
        <taxon>Vertebrata</taxon>
        <taxon>Euteleostomi</taxon>
        <taxon>Actinopterygii</taxon>
        <taxon>Neopterygii</taxon>
        <taxon>Teleostei</taxon>
        <taxon>Anguilliformes</taxon>
        <taxon>Anguillidae</taxon>
        <taxon>Anguilla</taxon>
    </lineage>
</organism>
<dbReference type="EMBL" id="GBXM01101063">
    <property type="protein sequence ID" value="JAH07514.1"/>
    <property type="molecule type" value="Transcribed_RNA"/>
</dbReference>
<protein>
    <submittedName>
        <fullName evidence="1">Uncharacterized protein</fullName>
    </submittedName>
</protein>
<sequence>MRLGRCSKIIPRVYHKGLF</sequence>
<dbReference type="AlphaFoldDB" id="A0A0E9PSN6"/>
<name>A0A0E9PSN6_ANGAN</name>
<proteinExistence type="predicted"/>
<accession>A0A0E9PSN6</accession>
<reference evidence="1" key="2">
    <citation type="journal article" date="2015" name="Fish Shellfish Immunol.">
        <title>Early steps in the European eel (Anguilla anguilla)-Vibrio vulnificus interaction in the gills: Role of the RtxA13 toxin.</title>
        <authorList>
            <person name="Callol A."/>
            <person name="Pajuelo D."/>
            <person name="Ebbesson L."/>
            <person name="Teles M."/>
            <person name="MacKenzie S."/>
            <person name="Amaro C."/>
        </authorList>
    </citation>
    <scope>NUCLEOTIDE SEQUENCE</scope>
</reference>
<reference evidence="1" key="1">
    <citation type="submission" date="2014-11" db="EMBL/GenBank/DDBJ databases">
        <authorList>
            <person name="Amaro Gonzalez C."/>
        </authorList>
    </citation>
    <scope>NUCLEOTIDE SEQUENCE</scope>
</reference>
<evidence type="ECO:0000313" key="1">
    <source>
        <dbReference type="EMBL" id="JAH07514.1"/>
    </source>
</evidence>